<evidence type="ECO:0000256" key="9">
    <source>
        <dbReference type="ARBA" id="ARBA00022801"/>
    </source>
</evidence>
<keyword evidence="6" id="KW-0963">Cytoplasm</keyword>
<keyword evidence="9" id="KW-0378">Hydrolase</keyword>
<comment type="subcellular location">
    <subcellularLocation>
        <location evidence="3">Cytoplasm</location>
    </subcellularLocation>
    <subcellularLocation>
        <location evidence="2">Nucleus</location>
    </subcellularLocation>
</comment>
<protein>
    <recommendedName>
        <fullName evidence="5">Putative nuclease HARBI1</fullName>
    </recommendedName>
    <alternativeName>
        <fullName evidence="11">Harbinger transposase-derived nuclease</fullName>
    </alternativeName>
</protein>
<evidence type="ECO:0000313" key="15">
    <source>
        <dbReference type="Proteomes" id="UP001159042"/>
    </source>
</evidence>
<sequence length="370" mass="43140">MIDSDDDYNIFFSDTSSDTSDDNELDDLLVHERPKNEGYFEDTVPQYGPEFMEHFRLNRHVVESLAENYSQSGIFKRHSGMYGKLSALQQTHIYLWFVGHQTASFRDVADRFNISISSLFRIIKRLTEYVSNLAPQTIYWPTAQERNVIERDFRQNGFPGVIGAIDGSHIKIDIPAVDPDSYLNRKGYHSIQMQVVCDSKKKIRDLFVGYPGSVHDSRVFRVSPLSETLEEKCQNMYILGDSGYPLLPNLLTPFRDRGQLTRRQINYNRKLSKNRYIVEHCFGLLKQKFRQLYHVKLRKIVNIVHLIRACCVLHNMSLEDNFDVNVEEIHHDNNVQHDMLPANHNLEDEDVEENVNGRIVRNNVVNMLQM</sequence>
<dbReference type="InterPro" id="IPR027806">
    <property type="entry name" value="HARBI1_dom"/>
</dbReference>
<evidence type="ECO:0000256" key="12">
    <source>
        <dbReference type="ARBA" id="ARBA00045850"/>
    </source>
</evidence>
<evidence type="ECO:0000256" key="11">
    <source>
        <dbReference type="ARBA" id="ARBA00030126"/>
    </source>
</evidence>
<evidence type="ECO:0000256" key="8">
    <source>
        <dbReference type="ARBA" id="ARBA00022723"/>
    </source>
</evidence>
<comment type="caution">
    <text evidence="14">The sequence shown here is derived from an EMBL/GenBank/DDBJ whole genome shotgun (WGS) entry which is preliminary data.</text>
</comment>
<keyword evidence="8" id="KW-0479">Metal-binding</keyword>
<keyword evidence="10" id="KW-0539">Nucleus</keyword>
<reference evidence="14 15" key="1">
    <citation type="journal article" date="2023" name="Insect Mol. Biol.">
        <title>Genome sequencing provides insights into the evolution of gene families encoding plant cell wall-degrading enzymes in longhorned beetles.</title>
        <authorList>
            <person name="Shin N.R."/>
            <person name="Okamura Y."/>
            <person name="Kirsch R."/>
            <person name="Pauchet Y."/>
        </authorList>
    </citation>
    <scope>NUCLEOTIDE SEQUENCE [LARGE SCALE GENOMIC DNA]</scope>
    <source>
        <strain evidence="14">EAD_L_NR</strain>
    </source>
</reference>
<evidence type="ECO:0000256" key="6">
    <source>
        <dbReference type="ARBA" id="ARBA00022490"/>
    </source>
</evidence>
<dbReference type="Proteomes" id="UP001159042">
    <property type="component" value="Unassembled WGS sequence"/>
</dbReference>
<dbReference type="GO" id="GO:0004518">
    <property type="term" value="F:nuclease activity"/>
    <property type="evidence" value="ECO:0007669"/>
    <property type="project" value="UniProtKB-KW"/>
</dbReference>
<dbReference type="InterPro" id="IPR026103">
    <property type="entry name" value="HARBI1_animal"/>
</dbReference>
<accession>A0AAV8VDJ0</accession>
<feature type="domain" description="DDE Tnp4" evidence="13">
    <location>
        <begin position="165"/>
        <end position="315"/>
    </location>
</feature>
<dbReference type="EMBL" id="JANEYG010000156">
    <property type="protein sequence ID" value="KAJ8911891.1"/>
    <property type="molecule type" value="Genomic_DNA"/>
</dbReference>
<name>A0AAV8VDJ0_9CUCU</name>
<dbReference type="PANTHER" id="PTHR22930">
    <property type="match status" value="1"/>
</dbReference>
<organism evidence="14 15">
    <name type="scientific">Exocentrus adspersus</name>
    <dbReference type="NCBI Taxonomy" id="1586481"/>
    <lineage>
        <taxon>Eukaryota</taxon>
        <taxon>Metazoa</taxon>
        <taxon>Ecdysozoa</taxon>
        <taxon>Arthropoda</taxon>
        <taxon>Hexapoda</taxon>
        <taxon>Insecta</taxon>
        <taxon>Pterygota</taxon>
        <taxon>Neoptera</taxon>
        <taxon>Endopterygota</taxon>
        <taxon>Coleoptera</taxon>
        <taxon>Polyphaga</taxon>
        <taxon>Cucujiformia</taxon>
        <taxon>Chrysomeloidea</taxon>
        <taxon>Cerambycidae</taxon>
        <taxon>Lamiinae</taxon>
        <taxon>Acanthocinini</taxon>
        <taxon>Exocentrus</taxon>
    </lineage>
</organism>
<evidence type="ECO:0000256" key="2">
    <source>
        <dbReference type="ARBA" id="ARBA00004123"/>
    </source>
</evidence>
<dbReference type="PRINTS" id="PR02086">
    <property type="entry name" value="PUTNUCHARBI1"/>
</dbReference>
<dbReference type="InterPro" id="IPR045249">
    <property type="entry name" value="HARBI1-like"/>
</dbReference>
<comment type="cofactor">
    <cofactor evidence="1">
        <name>a divalent metal cation</name>
        <dbReference type="ChEBI" id="CHEBI:60240"/>
    </cofactor>
</comment>
<comment type="function">
    <text evidence="12">Transposase-derived protein that may have nuclease activity. Does not have transposase activity.</text>
</comment>
<keyword evidence="15" id="KW-1185">Reference proteome</keyword>
<evidence type="ECO:0000256" key="4">
    <source>
        <dbReference type="ARBA" id="ARBA00006958"/>
    </source>
</evidence>
<dbReference type="GO" id="GO:0005737">
    <property type="term" value="C:cytoplasm"/>
    <property type="evidence" value="ECO:0007669"/>
    <property type="project" value="UniProtKB-SubCell"/>
</dbReference>
<dbReference type="GO" id="GO:0005634">
    <property type="term" value="C:nucleus"/>
    <property type="evidence" value="ECO:0007669"/>
    <property type="project" value="UniProtKB-SubCell"/>
</dbReference>
<evidence type="ECO:0000259" key="13">
    <source>
        <dbReference type="Pfam" id="PF13359"/>
    </source>
</evidence>
<dbReference type="PANTHER" id="PTHR22930:SF292">
    <property type="entry name" value="DDE TNP4 DOMAIN-CONTAINING PROTEIN"/>
    <property type="match status" value="1"/>
</dbReference>
<comment type="similarity">
    <text evidence="4">Belongs to the HARBI1 family.</text>
</comment>
<evidence type="ECO:0000256" key="1">
    <source>
        <dbReference type="ARBA" id="ARBA00001968"/>
    </source>
</evidence>
<evidence type="ECO:0000256" key="5">
    <source>
        <dbReference type="ARBA" id="ARBA00015519"/>
    </source>
</evidence>
<evidence type="ECO:0000256" key="10">
    <source>
        <dbReference type="ARBA" id="ARBA00023242"/>
    </source>
</evidence>
<gene>
    <name evidence="14" type="ORF">NQ315_012305</name>
</gene>
<evidence type="ECO:0000256" key="3">
    <source>
        <dbReference type="ARBA" id="ARBA00004496"/>
    </source>
</evidence>
<dbReference type="AlphaFoldDB" id="A0AAV8VDJ0"/>
<evidence type="ECO:0000313" key="14">
    <source>
        <dbReference type="EMBL" id="KAJ8911891.1"/>
    </source>
</evidence>
<evidence type="ECO:0000256" key="7">
    <source>
        <dbReference type="ARBA" id="ARBA00022722"/>
    </source>
</evidence>
<dbReference type="GO" id="GO:0046872">
    <property type="term" value="F:metal ion binding"/>
    <property type="evidence" value="ECO:0007669"/>
    <property type="project" value="UniProtKB-KW"/>
</dbReference>
<proteinExistence type="inferred from homology"/>
<keyword evidence="7" id="KW-0540">Nuclease</keyword>
<dbReference type="Pfam" id="PF13359">
    <property type="entry name" value="DDE_Tnp_4"/>
    <property type="match status" value="1"/>
</dbReference>
<dbReference type="GO" id="GO:0016787">
    <property type="term" value="F:hydrolase activity"/>
    <property type="evidence" value="ECO:0007669"/>
    <property type="project" value="UniProtKB-KW"/>
</dbReference>